<dbReference type="VEuPathDB" id="FungiDB:Malapachy_4106"/>
<dbReference type="PANTHER" id="PTHR28113">
    <property type="entry name" value="DASH COMPLEX SUBUNIT DAM1"/>
    <property type="match status" value="1"/>
</dbReference>
<keyword evidence="11" id="KW-0206">Cytoskeleton</keyword>
<feature type="region of interest" description="Disordered" evidence="15">
    <location>
        <begin position="102"/>
        <end position="215"/>
    </location>
</feature>
<evidence type="ECO:0000256" key="9">
    <source>
        <dbReference type="ARBA" id="ARBA00022829"/>
    </source>
</evidence>
<evidence type="ECO:0000256" key="15">
    <source>
        <dbReference type="SAM" id="MobiDB-lite"/>
    </source>
</evidence>
<evidence type="ECO:0000256" key="10">
    <source>
        <dbReference type="ARBA" id="ARBA00022838"/>
    </source>
</evidence>
<dbReference type="AlphaFoldDB" id="A0A0M9VPI0"/>
<dbReference type="Pfam" id="PF08653">
    <property type="entry name" value="DASH_Dam1"/>
    <property type="match status" value="1"/>
</dbReference>
<evidence type="ECO:0000256" key="5">
    <source>
        <dbReference type="ARBA" id="ARBA00020497"/>
    </source>
</evidence>
<dbReference type="GO" id="GO:0042729">
    <property type="term" value="C:DASH complex"/>
    <property type="evidence" value="ECO:0007669"/>
    <property type="project" value="InterPro"/>
</dbReference>
<keyword evidence="8" id="KW-0493">Microtubule</keyword>
<feature type="region of interest" description="Disordered" evidence="15">
    <location>
        <begin position="1"/>
        <end position="22"/>
    </location>
</feature>
<keyword evidence="12" id="KW-0539">Nucleus</keyword>
<evidence type="ECO:0000256" key="4">
    <source>
        <dbReference type="ARBA" id="ARBA00010073"/>
    </source>
</evidence>
<dbReference type="Proteomes" id="UP000037751">
    <property type="component" value="Unassembled WGS sequence"/>
</dbReference>
<sequence>MATPRRTSTPIRHVSSGSFSGVASKSHAQTPLSFLEEEALPILMEETATLHENFAQIADIQQALSTFNESFATFLYGIKMNAFCVEWPEAPTEDDLVRATQRRATTSVSATTTLPVRADTHTEAGDQTYMTDMDESELCPPPRSTSRPSHAAPSHAQAPSRARVPPATTARASTTRRAAASVSQSTSRPPTTRSARPNMSASTSQAPAKRVPPAVQRRRMAFADDIIDTMPLEYRQGDPSQRTLLQNVIVALLASGDQGVRVNDIAHSPDMPSGKVSKALIALLAANHVIRVSNNGVVYRLNTQRYPTRP</sequence>
<comment type="similarity">
    <text evidence="4">Belongs to the DASH complex DAM1 family.</text>
</comment>
<reference evidence="16 17" key="1">
    <citation type="submission" date="2015-07" db="EMBL/GenBank/DDBJ databases">
        <title>Draft Genome Sequence of Malassezia furfur CBS1878 and Malassezia pachydermatis CBS1879.</title>
        <authorList>
            <person name="Triana S."/>
            <person name="Ohm R."/>
            <person name="Gonzalez A."/>
            <person name="DeCock H."/>
            <person name="Restrepo S."/>
            <person name="Celis A."/>
        </authorList>
    </citation>
    <scope>NUCLEOTIDE SEQUENCE [LARGE SCALE GENOMIC DNA]</scope>
    <source>
        <strain evidence="16 17">CBS 1879</strain>
    </source>
</reference>
<dbReference type="PANTHER" id="PTHR28113:SF1">
    <property type="entry name" value="DASH COMPLEX SUBUNIT DAM1"/>
    <property type="match status" value="1"/>
</dbReference>
<organism evidence="16 17">
    <name type="scientific">Malassezia pachydermatis</name>
    <dbReference type="NCBI Taxonomy" id="77020"/>
    <lineage>
        <taxon>Eukaryota</taxon>
        <taxon>Fungi</taxon>
        <taxon>Dikarya</taxon>
        <taxon>Basidiomycota</taxon>
        <taxon>Ustilaginomycotina</taxon>
        <taxon>Malasseziomycetes</taxon>
        <taxon>Malasseziales</taxon>
        <taxon>Malasseziaceae</taxon>
        <taxon>Malassezia</taxon>
    </lineage>
</organism>
<keyword evidence="6" id="KW-0158">Chromosome</keyword>
<dbReference type="InterPro" id="IPR013962">
    <property type="entry name" value="DASH_Dam1"/>
</dbReference>
<evidence type="ECO:0000313" key="17">
    <source>
        <dbReference type="Proteomes" id="UP000037751"/>
    </source>
</evidence>
<proteinExistence type="inferred from homology"/>
<evidence type="ECO:0000256" key="3">
    <source>
        <dbReference type="ARBA" id="ARBA00004629"/>
    </source>
</evidence>
<evidence type="ECO:0000256" key="6">
    <source>
        <dbReference type="ARBA" id="ARBA00022454"/>
    </source>
</evidence>
<evidence type="ECO:0000256" key="12">
    <source>
        <dbReference type="ARBA" id="ARBA00023242"/>
    </source>
</evidence>
<dbReference type="GO" id="GO:0044732">
    <property type="term" value="C:mitotic spindle pole body"/>
    <property type="evidence" value="ECO:0007669"/>
    <property type="project" value="TreeGrafter"/>
</dbReference>
<feature type="compositionally biased region" description="Low complexity" evidence="15">
    <location>
        <begin position="102"/>
        <end position="113"/>
    </location>
</feature>
<accession>A0A0M9VPI0</accession>
<dbReference type="GO" id="GO:1990758">
    <property type="term" value="P:mitotic sister chromatid biorientation"/>
    <property type="evidence" value="ECO:0007669"/>
    <property type="project" value="TreeGrafter"/>
</dbReference>
<evidence type="ECO:0000256" key="7">
    <source>
        <dbReference type="ARBA" id="ARBA00022490"/>
    </source>
</evidence>
<name>A0A0M9VPI0_9BASI</name>
<evidence type="ECO:0000256" key="2">
    <source>
        <dbReference type="ARBA" id="ARBA00004186"/>
    </source>
</evidence>
<dbReference type="GO" id="GO:1990537">
    <property type="term" value="C:mitotic spindle polar microtubule"/>
    <property type="evidence" value="ECO:0007669"/>
    <property type="project" value="TreeGrafter"/>
</dbReference>
<keyword evidence="9" id="KW-0159">Chromosome partition</keyword>
<dbReference type="OrthoDB" id="5586015at2759"/>
<evidence type="ECO:0000256" key="8">
    <source>
        <dbReference type="ARBA" id="ARBA00022701"/>
    </source>
</evidence>
<evidence type="ECO:0000313" key="16">
    <source>
        <dbReference type="EMBL" id="KOS14439.1"/>
    </source>
</evidence>
<protein>
    <recommendedName>
        <fullName evidence="5">DASH complex subunit DAM1</fullName>
    </recommendedName>
    <alternativeName>
        <fullName evidence="14">Outer kinetochore protein DAM1</fullName>
    </alternativeName>
</protein>
<feature type="compositionally biased region" description="Polar residues" evidence="15">
    <location>
        <begin position="1"/>
        <end position="10"/>
    </location>
</feature>
<dbReference type="GeneID" id="28730437"/>
<dbReference type="STRING" id="77020.A0A0M9VPI0"/>
<keyword evidence="17" id="KW-1185">Reference proteome</keyword>
<keyword evidence="7" id="KW-0963">Cytoplasm</keyword>
<keyword evidence="13" id="KW-0137">Centromere</keyword>
<keyword evidence="10" id="KW-0995">Kinetochore</keyword>
<dbReference type="EMBL" id="LGAV01000004">
    <property type="protein sequence ID" value="KOS14439.1"/>
    <property type="molecule type" value="Genomic_DNA"/>
</dbReference>
<feature type="compositionally biased region" description="Low complexity" evidence="15">
    <location>
        <begin position="144"/>
        <end position="197"/>
    </location>
</feature>
<comment type="subcellular location">
    <subcellularLocation>
        <location evidence="3">Chromosome</location>
        <location evidence="3">Centromere</location>
        <location evidence="3">Kinetochore</location>
    </subcellularLocation>
    <subcellularLocation>
        <location evidence="2">Cytoplasm</location>
        <location evidence="2">Cytoskeleton</location>
        <location evidence="2">Spindle</location>
    </subcellularLocation>
    <subcellularLocation>
        <location evidence="1">Nucleus</location>
    </subcellularLocation>
</comment>
<evidence type="ECO:0000256" key="13">
    <source>
        <dbReference type="ARBA" id="ARBA00023328"/>
    </source>
</evidence>
<evidence type="ECO:0000256" key="1">
    <source>
        <dbReference type="ARBA" id="ARBA00004123"/>
    </source>
</evidence>
<evidence type="ECO:0000256" key="14">
    <source>
        <dbReference type="ARBA" id="ARBA00030453"/>
    </source>
</evidence>
<gene>
    <name evidence="16" type="ORF">Malapachy_4106</name>
</gene>
<dbReference type="RefSeq" id="XP_017992071.1">
    <property type="nucleotide sequence ID" value="XM_018138561.1"/>
</dbReference>
<evidence type="ECO:0000256" key="11">
    <source>
        <dbReference type="ARBA" id="ARBA00023212"/>
    </source>
</evidence>
<comment type="caution">
    <text evidence="16">The sequence shown here is derived from an EMBL/GenBank/DDBJ whole genome shotgun (WGS) entry which is preliminary data.</text>
</comment>